<sequence length="272" mass="29267">MNKLVQVFTAVVFLLMPIFASAGTAAAAAVVLTPSIQAAFDLTAATAAAGDRSRLKSQYSELTVLTAQYDSREEQIRVLHEANAQSLISVRKQITAIDQAAVAKLTTTVTSAKERYQPLFDQYSALNSRITLVKGLKDKTLNAVLKAQADAMKITVQIARQDIRDKEAVLKAAKEARTRKMTAARNTLSGIESPQASIKSHKSAAAALNKRITADFSSFKSAIRKQNPSLAGQSLSSLVSGYRQIAVSKQKIIELEQKVAAVIAATFKQISS</sequence>
<dbReference type="STRING" id="1174501.SAMN05216192_105106"/>
<dbReference type="RefSeq" id="WP_090713349.1">
    <property type="nucleotide sequence ID" value="NZ_CBCSKY010000002.1"/>
</dbReference>
<reference evidence="3" key="1">
    <citation type="submission" date="2016-10" db="EMBL/GenBank/DDBJ databases">
        <authorList>
            <person name="Varghese N."/>
            <person name="Submissions S."/>
        </authorList>
    </citation>
    <scope>NUCLEOTIDE SEQUENCE [LARGE SCALE GENOMIC DNA]</scope>
    <source>
        <strain evidence="3">CGMCC 1.11012</strain>
    </source>
</reference>
<dbReference type="EMBL" id="FNDX01000005">
    <property type="protein sequence ID" value="SDI41328.1"/>
    <property type="molecule type" value="Genomic_DNA"/>
</dbReference>
<proteinExistence type="predicted"/>
<dbReference type="OrthoDB" id="2679013at2"/>
<evidence type="ECO:0000313" key="3">
    <source>
        <dbReference type="Proteomes" id="UP000199050"/>
    </source>
</evidence>
<dbReference type="Proteomes" id="UP000199050">
    <property type="component" value="Unassembled WGS sequence"/>
</dbReference>
<protein>
    <submittedName>
        <fullName evidence="2">Uncharacterized protein</fullName>
    </submittedName>
</protein>
<evidence type="ECO:0000313" key="2">
    <source>
        <dbReference type="EMBL" id="SDI41328.1"/>
    </source>
</evidence>
<keyword evidence="3" id="KW-1185">Reference proteome</keyword>
<feature type="signal peptide" evidence="1">
    <location>
        <begin position="1"/>
        <end position="22"/>
    </location>
</feature>
<name>A0A1G8KD52_9BACL</name>
<evidence type="ECO:0000256" key="1">
    <source>
        <dbReference type="SAM" id="SignalP"/>
    </source>
</evidence>
<gene>
    <name evidence="2" type="ORF">SAMN05216192_105106</name>
</gene>
<accession>A0A1G8KD52</accession>
<feature type="chain" id="PRO_5039553067" evidence="1">
    <location>
        <begin position="23"/>
        <end position="272"/>
    </location>
</feature>
<dbReference type="AlphaFoldDB" id="A0A1G8KD52"/>
<organism evidence="2 3">
    <name type="scientific">Paenibacillus typhae</name>
    <dbReference type="NCBI Taxonomy" id="1174501"/>
    <lineage>
        <taxon>Bacteria</taxon>
        <taxon>Bacillati</taxon>
        <taxon>Bacillota</taxon>
        <taxon>Bacilli</taxon>
        <taxon>Bacillales</taxon>
        <taxon>Paenibacillaceae</taxon>
        <taxon>Paenibacillus</taxon>
    </lineage>
</organism>
<keyword evidence="1" id="KW-0732">Signal</keyword>